<proteinExistence type="inferred from homology"/>
<keyword evidence="7 10" id="KW-1133">Transmembrane helix</keyword>
<dbReference type="FunFam" id="3.40.50.150:FF:000123">
    <property type="entry name" value="Putative methyltransferase PMT15"/>
    <property type="match status" value="1"/>
</dbReference>
<sequence>MAKEYSGSPKHHQLEAKRKRLTWILGVSGLCILFYVLGAWQNSTTPGPQSDVYTRIGCDGNGTTSGNGDAAVNPTSTNLDFGSHHQVELDNPKTVTQFPPCDMSFSEYTPCQDKVRGRKFDRDMLKYRERHCPQKEELLRCLIPAPPKYKTPFKWPQSRDYAWYDNIPHKELSIEKANQNWIQVEGDRFRFPGGGTMFPRGADAYIDDIGQLIPLTDGTIRTAVDTGCGVASFGAYLLKRNVLTMSFAPRDTHEAQVQFALERGVPAMIGIMGSQRQPFPARAFDLAHCSRCLIPWSKFDGLYLTEVDRILRPGGYWVLSGPPIHWKKYWRGWERTQEDLKKEQDAIEDVAKRLCWKKVIEHNDLAIFQKPINHIECIESKKVYKTPHICKSDNPDTAWYRELEACITPLPEVSSSDDVAGGAVEKWPQRAFAVPPRISNGLIPGITAEKFREDNELWNERVTHYKRIIGPLPTGRYRNIMDMNANLGGFAAAMSKYPAWVMNVVPANSDHDTLGVIYERGFIGTYQDWCEAFSTYPRTYDLIHASNLFSIYQDRCDITNILLEMDRILRPEGTVIFRDTVEILVKIKSITDGMRWKSQIIDHESGPFNPEKVLLSVKTYWTGEVTEKQR</sequence>
<evidence type="ECO:0000313" key="11">
    <source>
        <dbReference type="EMBL" id="OMO95181.1"/>
    </source>
</evidence>
<dbReference type="EMBL" id="AWWV01007708">
    <property type="protein sequence ID" value="OMO95181.1"/>
    <property type="molecule type" value="Genomic_DNA"/>
</dbReference>
<gene>
    <name evidence="11" type="ORF">CCACVL1_05532</name>
</gene>
<keyword evidence="12" id="KW-1185">Reference proteome</keyword>
<accession>A0A1R3JJZ9</accession>
<dbReference type="Proteomes" id="UP000188268">
    <property type="component" value="Unassembled WGS sequence"/>
</dbReference>
<dbReference type="AlphaFoldDB" id="A0A1R3JJZ9"/>
<dbReference type="PANTHER" id="PTHR10108">
    <property type="entry name" value="SAM-DEPENDENT METHYLTRANSFERASE"/>
    <property type="match status" value="1"/>
</dbReference>
<evidence type="ECO:0000256" key="6">
    <source>
        <dbReference type="ARBA" id="ARBA00022968"/>
    </source>
</evidence>
<organism evidence="11 12">
    <name type="scientific">Corchorus capsularis</name>
    <name type="common">Jute</name>
    <dbReference type="NCBI Taxonomy" id="210143"/>
    <lineage>
        <taxon>Eukaryota</taxon>
        <taxon>Viridiplantae</taxon>
        <taxon>Streptophyta</taxon>
        <taxon>Embryophyta</taxon>
        <taxon>Tracheophyta</taxon>
        <taxon>Spermatophyta</taxon>
        <taxon>Magnoliopsida</taxon>
        <taxon>eudicotyledons</taxon>
        <taxon>Gunneridae</taxon>
        <taxon>Pentapetalae</taxon>
        <taxon>rosids</taxon>
        <taxon>malvids</taxon>
        <taxon>Malvales</taxon>
        <taxon>Malvaceae</taxon>
        <taxon>Grewioideae</taxon>
        <taxon>Apeibeae</taxon>
        <taxon>Corchorus</taxon>
    </lineage>
</organism>
<evidence type="ECO:0000256" key="5">
    <source>
        <dbReference type="ARBA" id="ARBA00022692"/>
    </source>
</evidence>
<feature type="transmembrane region" description="Helical" evidence="10">
    <location>
        <begin position="21"/>
        <end position="40"/>
    </location>
</feature>
<keyword evidence="5 10" id="KW-0812">Transmembrane</keyword>
<dbReference type="SUPFAM" id="SSF53335">
    <property type="entry name" value="S-adenosyl-L-methionine-dependent methyltransferases"/>
    <property type="match status" value="2"/>
</dbReference>
<reference evidence="11 12" key="1">
    <citation type="submission" date="2013-09" db="EMBL/GenBank/DDBJ databases">
        <title>Corchorus capsularis genome sequencing.</title>
        <authorList>
            <person name="Alam M."/>
            <person name="Haque M.S."/>
            <person name="Islam M.S."/>
            <person name="Emdad E.M."/>
            <person name="Islam M.M."/>
            <person name="Ahmed B."/>
            <person name="Halim A."/>
            <person name="Hossen Q.M.M."/>
            <person name="Hossain M.Z."/>
            <person name="Ahmed R."/>
            <person name="Khan M.M."/>
            <person name="Islam R."/>
            <person name="Rashid M.M."/>
            <person name="Khan S.A."/>
            <person name="Rahman M.S."/>
            <person name="Alam M."/>
        </authorList>
    </citation>
    <scope>NUCLEOTIDE SEQUENCE [LARGE SCALE GENOMIC DNA]</scope>
    <source>
        <strain evidence="12">cv. CVL-1</strain>
        <tissue evidence="11">Whole seedling</tissue>
    </source>
</reference>
<evidence type="ECO:0000256" key="8">
    <source>
        <dbReference type="ARBA" id="ARBA00023136"/>
    </source>
</evidence>
<dbReference type="Gene3D" id="3.40.50.150">
    <property type="entry name" value="Vaccinia Virus protein VP39"/>
    <property type="match status" value="1"/>
</dbReference>
<dbReference type="STRING" id="210143.A0A1R3JJZ9"/>
<comment type="caution">
    <text evidence="11">The sequence shown here is derived from an EMBL/GenBank/DDBJ whole genome shotgun (WGS) entry which is preliminary data.</text>
</comment>
<evidence type="ECO:0000256" key="1">
    <source>
        <dbReference type="ARBA" id="ARBA00004648"/>
    </source>
</evidence>
<evidence type="ECO:0000256" key="10">
    <source>
        <dbReference type="RuleBase" id="RU366043"/>
    </source>
</evidence>
<comment type="similarity">
    <text evidence="2 10">Belongs to the methyltransferase superfamily.</text>
</comment>
<dbReference type="OMA" id="THYKGWE"/>
<dbReference type="GO" id="GO:0032259">
    <property type="term" value="P:methylation"/>
    <property type="evidence" value="ECO:0007669"/>
    <property type="project" value="UniProtKB-KW"/>
</dbReference>
<dbReference type="PANTHER" id="PTHR10108:SF1058">
    <property type="entry name" value="METHYLTRANSFERASE PMT18-RELATED"/>
    <property type="match status" value="1"/>
</dbReference>
<dbReference type="InterPro" id="IPR004159">
    <property type="entry name" value="Put_SAM_MeTrfase"/>
</dbReference>
<keyword evidence="3 10" id="KW-0489">Methyltransferase</keyword>
<dbReference type="Gramene" id="OMO95181">
    <property type="protein sequence ID" value="OMO95181"/>
    <property type="gene ID" value="CCACVL1_05532"/>
</dbReference>
<keyword evidence="6 10" id="KW-0735">Signal-anchor</keyword>
<dbReference type="GO" id="GO:0005802">
    <property type="term" value="C:trans-Golgi network"/>
    <property type="evidence" value="ECO:0007669"/>
    <property type="project" value="TreeGrafter"/>
</dbReference>
<dbReference type="EC" id="2.1.1.-" evidence="10"/>
<comment type="subcellular location">
    <subcellularLocation>
        <location evidence="1">Endoplasmic reticulum membrane</location>
        <topology evidence="1">Single-pass type II membrane protein</topology>
    </subcellularLocation>
    <subcellularLocation>
        <location evidence="10">Membrane</location>
        <topology evidence="10">Single-pass type II membrane protein</topology>
    </subcellularLocation>
</comment>
<evidence type="ECO:0000256" key="4">
    <source>
        <dbReference type="ARBA" id="ARBA00022679"/>
    </source>
</evidence>
<protein>
    <recommendedName>
        <fullName evidence="10">Methyltransferase</fullName>
        <ecNumber evidence="10">2.1.1.-</ecNumber>
    </recommendedName>
</protein>
<dbReference type="GO" id="GO:0005789">
    <property type="term" value="C:endoplasmic reticulum membrane"/>
    <property type="evidence" value="ECO:0007669"/>
    <property type="project" value="UniProtKB-SubCell"/>
</dbReference>
<keyword evidence="4 10" id="KW-0808">Transferase</keyword>
<evidence type="ECO:0000256" key="9">
    <source>
        <dbReference type="ARBA" id="ARBA00023180"/>
    </source>
</evidence>
<evidence type="ECO:0000256" key="3">
    <source>
        <dbReference type="ARBA" id="ARBA00022603"/>
    </source>
</evidence>
<keyword evidence="8 10" id="KW-0472">Membrane</keyword>
<keyword evidence="9 10" id="KW-0325">Glycoprotein</keyword>
<dbReference type="GO" id="GO:0005768">
    <property type="term" value="C:endosome"/>
    <property type="evidence" value="ECO:0007669"/>
    <property type="project" value="TreeGrafter"/>
</dbReference>
<dbReference type="Pfam" id="PF03141">
    <property type="entry name" value="Methyltransf_29"/>
    <property type="match status" value="1"/>
</dbReference>
<evidence type="ECO:0000256" key="7">
    <source>
        <dbReference type="ARBA" id="ARBA00022989"/>
    </source>
</evidence>
<name>A0A1R3JJZ9_COCAP</name>
<evidence type="ECO:0000256" key="2">
    <source>
        <dbReference type="ARBA" id="ARBA00008361"/>
    </source>
</evidence>
<dbReference type="OrthoDB" id="2013972at2759"/>
<dbReference type="InterPro" id="IPR029063">
    <property type="entry name" value="SAM-dependent_MTases_sf"/>
</dbReference>
<dbReference type="GO" id="GO:0008168">
    <property type="term" value="F:methyltransferase activity"/>
    <property type="evidence" value="ECO:0007669"/>
    <property type="project" value="UniProtKB-UniRule"/>
</dbReference>
<evidence type="ECO:0000313" key="12">
    <source>
        <dbReference type="Proteomes" id="UP000188268"/>
    </source>
</evidence>